<dbReference type="PIRSF" id="PIRSF035875">
    <property type="entry name" value="RNase_BN"/>
    <property type="match status" value="1"/>
</dbReference>
<evidence type="ECO:0000256" key="4">
    <source>
        <dbReference type="ARBA" id="ARBA00022989"/>
    </source>
</evidence>
<name>A0ABU8BVE9_9RHOB</name>
<keyword evidence="8" id="KW-1185">Reference proteome</keyword>
<protein>
    <submittedName>
        <fullName evidence="7">YihY/virulence factor BrkB family protein</fullName>
    </submittedName>
</protein>
<keyword evidence="2" id="KW-1003">Cell membrane</keyword>
<feature type="transmembrane region" description="Helical" evidence="6">
    <location>
        <begin position="166"/>
        <end position="186"/>
    </location>
</feature>
<organism evidence="7 8">
    <name type="scientific">Gemmobacter denitrificans</name>
    <dbReference type="NCBI Taxonomy" id="3123040"/>
    <lineage>
        <taxon>Bacteria</taxon>
        <taxon>Pseudomonadati</taxon>
        <taxon>Pseudomonadota</taxon>
        <taxon>Alphaproteobacteria</taxon>
        <taxon>Rhodobacterales</taxon>
        <taxon>Paracoccaceae</taxon>
        <taxon>Gemmobacter</taxon>
    </lineage>
</organism>
<evidence type="ECO:0000256" key="1">
    <source>
        <dbReference type="ARBA" id="ARBA00004651"/>
    </source>
</evidence>
<evidence type="ECO:0000256" key="6">
    <source>
        <dbReference type="SAM" id="Phobius"/>
    </source>
</evidence>
<dbReference type="PANTHER" id="PTHR30213">
    <property type="entry name" value="INNER MEMBRANE PROTEIN YHJD"/>
    <property type="match status" value="1"/>
</dbReference>
<gene>
    <name evidence="7" type="ORF">V6590_10980</name>
</gene>
<evidence type="ECO:0000313" key="8">
    <source>
        <dbReference type="Proteomes" id="UP001431963"/>
    </source>
</evidence>
<keyword evidence="4 6" id="KW-1133">Transmembrane helix</keyword>
<proteinExistence type="predicted"/>
<evidence type="ECO:0000256" key="3">
    <source>
        <dbReference type="ARBA" id="ARBA00022692"/>
    </source>
</evidence>
<feature type="transmembrane region" description="Helical" evidence="6">
    <location>
        <begin position="12"/>
        <end position="42"/>
    </location>
</feature>
<keyword evidence="5 6" id="KW-0472">Membrane</keyword>
<evidence type="ECO:0000256" key="5">
    <source>
        <dbReference type="ARBA" id="ARBA00023136"/>
    </source>
</evidence>
<dbReference type="NCBIfam" id="TIGR00765">
    <property type="entry name" value="yihY_not_rbn"/>
    <property type="match status" value="1"/>
</dbReference>
<dbReference type="PANTHER" id="PTHR30213:SF0">
    <property type="entry name" value="UPF0761 MEMBRANE PROTEIN YIHY"/>
    <property type="match status" value="1"/>
</dbReference>
<comment type="caution">
    <text evidence="7">The sequence shown here is derived from an EMBL/GenBank/DDBJ whole genome shotgun (WGS) entry which is preliminary data.</text>
</comment>
<feature type="transmembrane region" description="Helical" evidence="6">
    <location>
        <begin position="198"/>
        <end position="222"/>
    </location>
</feature>
<sequence length="279" mass="29661">MRRILARASRANIGMIAAGVAFFGFLSIFPALGFVISVWGFMADPGIIRQEMALLADFLPRDAFSILNGQVESLLQSGKRDLGWTALIPLAFAFWSARAGVAGMISGLNAIHHQPEHGGLQGVLLSLVLTFLMVVIALAALLAAVVVPVLLALLPLGGLTALTLELANTLLSVALLVLGLALTYRFGPNRPDHHRPALFTLGLVVALVLWFAASRGFVIYLANFNNYNQVYGSLGAVVILLMWLYLSAYAVLLGAAVDAERAAIPEEGLPPEPPSNPSL</sequence>
<dbReference type="EMBL" id="JBALHR010000005">
    <property type="protein sequence ID" value="MEH7828676.1"/>
    <property type="molecule type" value="Genomic_DNA"/>
</dbReference>
<feature type="transmembrane region" description="Helical" evidence="6">
    <location>
        <begin position="123"/>
        <end position="154"/>
    </location>
</feature>
<dbReference type="Proteomes" id="UP001431963">
    <property type="component" value="Unassembled WGS sequence"/>
</dbReference>
<evidence type="ECO:0000256" key="2">
    <source>
        <dbReference type="ARBA" id="ARBA00022475"/>
    </source>
</evidence>
<accession>A0ABU8BVE9</accession>
<feature type="transmembrane region" description="Helical" evidence="6">
    <location>
        <begin position="86"/>
        <end position="111"/>
    </location>
</feature>
<feature type="transmembrane region" description="Helical" evidence="6">
    <location>
        <begin position="234"/>
        <end position="257"/>
    </location>
</feature>
<comment type="subcellular location">
    <subcellularLocation>
        <location evidence="1">Cell membrane</location>
        <topology evidence="1">Multi-pass membrane protein</topology>
    </subcellularLocation>
</comment>
<dbReference type="Pfam" id="PF03631">
    <property type="entry name" value="Virul_fac_BrkB"/>
    <property type="match status" value="1"/>
</dbReference>
<dbReference type="InterPro" id="IPR017039">
    <property type="entry name" value="Virul_fac_BrkB"/>
</dbReference>
<keyword evidence="3 6" id="KW-0812">Transmembrane</keyword>
<reference evidence="7" key="1">
    <citation type="submission" date="2024-02" db="EMBL/GenBank/DDBJ databases">
        <title>Genome sequences of strain Gemmobacter sp. JM10B15.</title>
        <authorList>
            <person name="Zhang M."/>
        </authorList>
    </citation>
    <scope>NUCLEOTIDE SEQUENCE</scope>
    <source>
        <strain evidence="7">JM10B15</strain>
    </source>
</reference>
<evidence type="ECO:0000313" key="7">
    <source>
        <dbReference type="EMBL" id="MEH7828676.1"/>
    </source>
</evidence>